<dbReference type="SUPFAM" id="SSF56672">
    <property type="entry name" value="DNA/RNA polymerases"/>
    <property type="match status" value="1"/>
</dbReference>
<keyword evidence="6" id="KW-0695">RNA-directed DNA polymerase</keyword>
<dbReference type="GO" id="GO:0016787">
    <property type="term" value="F:hydrolase activity"/>
    <property type="evidence" value="ECO:0007669"/>
    <property type="project" value="UniProtKB-KW"/>
</dbReference>
<dbReference type="EMBL" id="JBHFQA010000007">
    <property type="protein sequence ID" value="KAL2095958.1"/>
    <property type="molecule type" value="Genomic_DNA"/>
</dbReference>
<dbReference type="Proteomes" id="UP001591681">
    <property type="component" value="Unassembled WGS sequence"/>
</dbReference>
<dbReference type="InterPro" id="IPR038269">
    <property type="entry name" value="SCAN_sf"/>
</dbReference>
<keyword evidence="2" id="KW-0548">Nucleotidyltransferase</keyword>
<keyword evidence="5" id="KW-0378">Hydrolase</keyword>
<dbReference type="Pfam" id="PF17917">
    <property type="entry name" value="RT_RNaseH"/>
    <property type="match status" value="1"/>
</dbReference>
<evidence type="ECO:0000256" key="1">
    <source>
        <dbReference type="ARBA" id="ARBA00022679"/>
    </source>
</evidence>
<dbReference type="Pfam" id="PF22938">
    <property type="entry name" value="Integrase_p58_C"/>
    <property type="match status" value="1"/>
</dbReference>
<dbReference type="GO" id="GO:0003964">
    <property type="term" value="F:RNA-directed DNA polymerase activity"/>
    <property type="evidence" value="ECO:0007669"/>
    <property type="project" value="UniProtKB-KW"/>
</dbReference>
<keyword evidence="3" id="KW-0540">Nuclease</keyword>
<evidence type="ECO:0000256" key="5">
    <source>
        <dbReference type="ARBA" id="ARBA00022801"/>
    </source>
</evidence>
<dbReference type="PANTHER" id="PTHR46888">
    <property type="entry name" value="ZINC KNUCKLE DOMAINCONTAINING PROTEIN-RELATED"/>
    <property type="match status" value="1"/>
</dbReference>
<dbReference type="Pfam" id="PF02023">
    <property type="entry name" value="SCAN"/>
    <property type="match status" value="1"/>
</dbReference>
<dbReference type="GO" id="GO:0004519">
    <property type="term" value="F:endonuclease activity"/>
    <property type="evidence" value="ECO:0007669"/>
    <property type="project" value="UniProtKB-KW"/>
</dbReference>
<dbReference type="InterPro" id="IPR043502">
    <property type="entry name" value="DNA/RNA_pol_sf"/>
</dbReference>
<gene>
    <name evidence="9" type="ORF">ACEWY4_008106</name>
</gene>
<evidence type="ECO:0000256" key="2">
    <source>
        <dbReference type="ARBA" id="ARBA00022695"/>
    </source>
</evidence>
<dbReference type="AlphaFoldDB" id="A0ABD1KAP6"/>
<evidence type="ECO:0000313" key="9">
    <source>
        <dbReference type="EMBL" id="KAL2095958.1"/>
    </source>
</evidence>
<keyword evidence="10" id="KW-1185">Reference proteome</keyword>
<dbReference type="PROSITE" id="PS50804">
    <property type="entry name" value="SCAN_BOX"/>
    <property type="match status" value="1"/>
</dbReference>
<dbReference type="Gene3D" id="1.10.340.70">
    <property type="match status" value="1"/>
</dbReference>
<evidence type="ECO:0000313" key="10">
    <source>
        <dbReference type="Proteomes" id="UP001591681"/>
    </source>
</evidence>
<dbReference type="InterPro" id="IPR054465">
    <property type="entry name" value="Integrase_p58-like_C"/>
</dbReference>
<evidence type="ECO:0000259" key="8">
    <source>
        <dbReference type="PROSITE" id="PS50804"/>
    </source>
</evidence>
<evidence type="ECO:0000256" key="3">
    <source>
        <dbReference type="ARBA" id="ARBA00022722"/>
    </source>
</evidence>
<feature type="domain" description="SCAN box" evidence="8">
    <location>
        <begin position="227"/>
        <end position="306"/>
    </location>
</feature>
<dbReference type="PANTHER" id="PTHR46888:SF13">
    <property type="entry name" value="RIBONUCLEASE H"/>
    <property type="match status" value="1"/>
</dbReference>
<dbReference type="FunFam" id="1.10.340.70:FF:000001">
    <property type="entry name" value="Retrovirus-related Pol polyprotein from transposon gypsy-like Protein"/>
    <property type="match status" value="1"/>
</dbReference>
<accession>A0ABD1KAP6</accession>
<proteinExistence type="predicted"/>
<organism evidence="9 10">
    <name type="scientific">Coilia grayii</name>
    <name type="common">Gray's grenadier anchovy</name>
    <dbReference type="NCBI Taxonomy" id="363190"/>
    <lineage>
        <taxon>Eukaryota</taxon>
        <taxon>Metazoa</taxon>
        <taxon>Chordata</taxon>
        <taxon>Craniata</taxon>
        <taxon>Vertebrata</taxon>
        <taxon>Euteleostomi</taxon>
        <taxon>Actinopterygii</taxon>
        <taxon>Neopterygii</taxon>
        <taxon>Teleostei</taxon>
        <taxon>Clupei</taxon>
        <taxon>Clupeiformes</taxon>
        <taxon>Clupeoidei</taxon>
        <taxon>Engraulidae</taxon>
        <taxon>Coilinae</taxon>
        <taxon>Coilia</taxon>
    </lineage>
</organism>
<dbReference type="SUPFAM" id="SSF47353">
    <property type="entry name" value="Retrovirus capsid dimerization domain-like"/>
    <property type="match status" value="1"/>
</dbReference>
<keyword evidence="4" id="KW-0255">Endonuclease</keyword>
<keyword evidence="1" id="KW-0808">Transferase</keyword>
<name>A0ABD1KAP6_9TELE</name>
<protein>
    <recommendedName>
        <fullName evidence="7">Gypsy retrotransposon integrase-like protein 1</fullName>
    </recommendedName>
</protein>
<dbReference type="Gene3D" id="1.10.4020.10">
    <property type="entry name" value="DNA breaking-rejoining enzymes"/>
    <property type="match status" value="1"/>
</dbReference>
<sequence length="1027" mass="115000">MSVLDAFLATPSEGLFAALTKEQLYSVADHFEIEVKLPKSVKKDELAAFISERLKDKEVLPGVIHQGSSSVKDPSSLETKLSQSTNLSFDQQKELLVMQHNLLMEKRRLEADEWEKDQQDRAVEREKLRLAAEGRLGSASSPLGLANMVKFLPKFDERDPDVFFSLFENVACDQRWSDEDKVLLLQTVLIGRSQQAFIALSPSERRNYQAVKEAVLKCYKLIAEAYRQRFRSWRKSDRHTHAELARDLSSFFNRWLLAEGVNSFDALRDLMILEQFKNLLPDRICTYVNEHPVKTASEAAALADSFVLTHKNQVRDFVPRQDYNYRGQRFNRFNTTPAVSDSATPLTSDQVHNCNVDNRPVCHFCLEPGHFKRNCVKMLNERKKRNERGKVGLCASSVCTPRQEQSNVKTGTGAFIPVKTGFQLLCVSSNKNESVENGHRDDRDKTTVADYALFVTEGVVALVGDSCRVPVKVLRDTEASESFICQSVLPFSSISDTGNVVLIRGIGLQVFPVPLHKIQLFSGFVNGEVTIAVCPSLPIDGIDLIVGNNLAYDCVFPEQVIPPPVVKTEAVPSAELDKCGADFPEVFTACAVTRAMARTQAAEPSEVSKTTLTQVFIPDLPGPLCREDIIKAQKHDQGLQKYFDLIMDKDDNDYGYFLQDDLLLRRWSPAADADVADHVVQVVMPEEYRAIALTTAHGGIAGLFGVRKTYNRLLQHFYWPRVKRDVGKFVRSCHVCQVAGRSKADIKPPPLQPIASVGTPFEHLIIDCATEHLTAAQKKMKHNYDRRAEVRVFSPGDQVIALLPLLGSPFTAKYSGPYTVVRKVSDVNYLVATPERRKATQLCHVNLLKPYFSSAQVEEEKAGVKAVGLVGVEGPPHSPVAAEDGVRVPDDAILHTRLNNSETLANLDVLFSHLELHQQVELKALILEFSCLFSDTPSCTCLIEHIIDVGEANPILLLQKDANEVDRPVCYFSRKFNRHQFNYSTIEKEALALVWALQHFEVYVGGGVHPLTVYSDHNQFSFLAPEF</sequence>
<dbReference type="InterPro" id="IPR003309">
    <property type="entry name" value="SCAN_dom"/>
</dbReference>
<evidence type="ECO:0000256" key="7">
    <source>
        <dbReference type="ARBA" id="ARBA00039658"/>
    </source>
</evidence>
<comment type="caution">
    <text evidence="9">The sequence shown here is derived from an EMBL/GenBank/DDBJ whole genome shotgun (WGS) entry which is preliminary data.</text>
</comment>
<evidence type="ECO:0000256" key="4">
    <source>
        <dbReference type="ARBA" id="ARBA00022759"/>
    </source>
</evidence>
<dbReference type="InterPro" id="IPR041588">
    <property type="entry name" value="Integrase_H2C2"/>
</dbReference>
<dbReference type="InterPro" id="IPR041373">
    <property type="entry name" value="RT_RNaseH"/>
</dbReference>
<dbReference type="Pfam" id="PF17921">
    <property type="entry name" value="Integrase_H2C2"/>
    <property type="match status" value="1"/>
</dbReference>
<reference evidence="9 10" key="1">
    <citation type="submission" date="2024-09" db="EMBL/GenBank/DDBJ databases">
        <title>A chromosome-level genome assembly of Gray's grenadier anchovy, Coilia grayii.</title>
        <authorList>
            <person name="Fu Z."/>
        </authorList>
    </citation>
    <scope>NUCLEOTIDE SEQUENCE [LARGE SCALE GENOMIC DNA]</scope>
    <source>
        <strain evidence="9">G4</strain>
        <tissue evidence="9">Muscle</tissue>
    </source>
</reference>
<evidence type="ECO:0000256" key="6">
    <source>
        <dbReference type="ARBA" id="ARBA00022918"/>
    </source>
</evidence>